<dbReference type="EMBL" id="JACEFF010000620">
    <property type="protein sequence ID" value="KAH9634345.1"/>
    <property type="molecule type" value="Genomic_DNA"/>
</dbReference>
<dbReference type="GO" id="GO:0071897">
    <property type="term" value="P:DNA biosynthetic process"/>
    <property type="evidence" value="ECO:0007669"/>
    <property type="project" value="UniProtKB-ARBA"/>
</dbReference>
<evidence type="ECO:0000259" key="2">
    <source>
        <dbReference type="PROSITE" id="PS50879"/>
    </source>
</evidence>
<dbReference type="Pfam" id="PF00078">
    <property type="entry name" value="RVT_1"/>
    <property type="match status" value="1"/>
</dbReference>
<dbReference type="PROSITE" id="PS50879">
    <property type="entry name" value="RNASE_H_1"/>
    <property type="match status" value="1"/>
</dbReference>
<name>A0A922MCB6_SPOEX</name>
<reference evidence="3" key="1">
    <citation type="journal article" date="2021" name="G3 (Bethesda)">
        <title>Genome and transcriptome analysis of the beet armyworm Spodoptera exigua reveals targets for pest control. .</title>
        <authorList>
            <person name="Simon S."/>
            <person name="Breeschoten T."/>
            <person name="Jansen H.J."/>
            <person name="Dirks R.P."/>
            <person name="Schranz M.E."/>
            <person name="Ros V.I.D."/>
        </authorList>
    </citation>
    <scope>NUCLEOTIDE SEQUENCE</scope>
    <source>
        <strain evidence="3">TB_SE_WUR_2020</strain>
    </source>
</reference>
<evidence type="ECO:0000313" key="3">
    <source>
        <dbReference type="EMBL" id="KAH9634345.1"/>
    </source>
</evidence>
<dbReference type="InterPro" id="IPR043502">
    <property type="entry name" value="DNA/RNA_pol_sf"/>
</dbReference>
<proteinExistence type="predicted"/>
<dbReference type="InterPro" id="IPR002156">
    <property type="entry name" value="RNaseH_domain"/>
</dbReference>
<dbReference type="PANTHER" id="PTHR33050:SF7">
    <property type="entry name" value="RIBONUCLEASE H"/>
    <property type="match status" value="1"/>
</dbReference>
<dbReference type="InterPro" id="IPR052055">
    <property type="entry name" value="Hepadnavirus_pol/RT"/>
</dbReference>
<dbReference type="Gene3D" id="3.10.10.10">
    <property type="entry name" value="HIV Type 1 Reverse Transcriptase, subunit A, domain 1"/>
    <property type="match status" value="1"/>
</dbReference>
<protein>
    <recommendedName>
        <fullName evidence="5">Reverse transcriptase domain-containing protein</fullName>
    </recommendedName>
</protein>
<feature type="domain" description="Reverse transcriptase" evidence="1">
    <location>
        <begin position="1"/>
        <end position="136"/>
    </location>
</feature>
<dbReference type="PANTHER" id="PTHR33050">
    <property type="entry name" value="REVERSE TRANSCRIPTASE DOMAIN-CONTAINING PROTEIN"/>
    <property type="match status" value="1"/>
</dbReference>
<dbReference type="SUPFAM" id="SSF56672">
    <property type="entry name" value="DNA/RNA polymerases"/>
    <property type="match status" value="1"/>
</dbReference>
<dbReference type="CDD" id="cd09275">
    <property type="entry name" value="RNase_HI_RT_DIRS1"/>
    <property type="match status" value="1"/>
</dbReference>
<organism evidence="3 4">
    <name type="scientific">Spodoptera exigua</name>
    <name type="common">Beet armyworm</name>
    <name type="synonym">Noctua fulgens</name>
    <dbReference type="NCBI Taxonomy" id="7107"/>
    <lineage>
        <taxon>Eukaryota</taxon>
        <taxon>Metazoa</taxon>
        <taxon>Ecdysozoa</taxon>
        <taxon>Arthropoda</taxon>
        <taxon>Hexapoda</taxon>
        <taxon>Insecta</taxon>
        <taxon>Pterygota</taxon>
        <taxon>Neoptera</taxon>
        <taxon>Endopterygota</taxon>
        <taxon>Lepidoptera</taxon>
        <taxon>Glossata</taxon>
        <taxon>Ditrysia</taxon>
        <taxon>Noctuoidea</taxon>
        <taxon>Noctuidae</taxon>
        <taxon>Amphipyrinae</taxon>
        <taxon>Spodoptera</taxon>
    </lineage>
</organism>
<dbReference type="GO" id="GO:0003676">
    <property type="term" value="F:nucleic acid binding"/>
    <property type="evidence" value="ECO:0007669"/>
    <property type="project" value="InterPro"/>
</dbReference>
<dbReference type="InterPro" id="IPR000477">
    <property type="entry name" value="RT_dom"/>
</dbReference>
<dbReference type="GO" id="GO:0004523">
    <property type="term" value="F:RNA-DNA hybrid ribonuclease activity"/>
    <property type="evidence" value="ECO:0007669"/>
    <property type="project" value="InterPro"/>
</dbReference>
<comment type="caution">
    <text evidence="3">The sequence shown here is derived from an EMBL/GenBank/DDBJ whole genome shotgun (WGS) entry which is preliminary data.</text>
</comment>
<accession>A0A922MCB6</accession>
<evidence type="ECO:0000259" key="1">
    <source>
        <dbReference type="PROSITE" id="PS50878"/>
    </source>
</evidence>
<dbReference type="AlphaFoldDB" id="A0A922MCB6"/>
<dbReference type="Gene3D" id="3.30.70.270">
    <property type="match status" value="1"/>
</dbReference>
<evidence type="ECO:0008006" key="5">
    <source>
        <dbReference type="Google" id="ProtNLM"/>
    </source>
</evidence>
<evidence type="ECO:0000313" key="4">
    <source>
        <dbReference type="Proteomes" id="UP000814243"/>
    </source>
</evidence>
<dbReference type="Proteomes" id="UP000814243">
    <property type="component" value="Unassembled WGS sequence"/>
</dbReference>
<sequence length="313" mass="36459">MEDYRTAITLLSPGDYMAKIDLKESYLLVNINLQYRKYLRFQYDKLYEFKALPYGLCSAPNIFTKIMKVVVTHLIEKGYKSVQYLDDLLCIGSCYQSCLKNVQETIALLKCLGFVINFDKSISIPSQSCKFLGFVFDTKNMTLQLPKDKVSNIKKSVQKYLDLNSGFIRDPAKLIGTLIAACPATTYGWFYTKYLEHHKYKYLVKNNDNYDVKVNLHPEIKLDLQWWNDNISTVCKSIAFHKHDIELFTDASLTGWGAVYKHKRAHGFWSEFEKTYHINYLELLAIFMALKVFVKEKQYLNILLRVDNKTAIS</sequence>
<gene>
    <name evidence="3" type="ORF">HF086_011605</name>
</gene>
<feature type="domain" description="RNase H type-1" evidence="2">
    <location>
        <begin position="241"/>
        <end position="313"/>
    </location>
</feature>
<dbReference type="InterPro" id="IPR043128">
    <property type="entry name" value="Rev_trsase/Diguanyl_cyclase"/>
</dbReference>
<dbReference type="PROSITE" id="PS50878">
    <property type="entry name" value="RT_POL"/>
    <property type="match status" value="1"/>
</dbReference>